<dbReference type="EMBL" id="ML733431">
    <property type="protein sequence ID" value="KAB8220218.1"/>
    <property type="molecule type" value="Genomic_DNA"/>
</dbReference>
<evidence type="ECO:0000313" key="4">
    <source>
        <dbReference type="Proteomes" id="UP000326799"/>
    </source>
</evidence>
<dbReference type="Proteomes" id="UP000326799">
    <property type="component" value="Unassembled WGS sequence"/>
</dbReference>
<feature type="region of interest" description="Disordered" evidence="1">
    <location>
        <begin position="276"/>
        <end position="408"/>
    </location>
</feature>
<dbReference type="AlphaFoldDB" id="A0A5N6ERX2"/>
<feature type="compositionally biased region" description="Basic and acidic residues" evidence="1">
    <location>
        <begin position="293"/>
        <end position="309"/>
    </location>
</feature>
<accession>A0A5N6ERX2</accession>
<dbReference type="InterPro" id="IPR058925">
    <property type="entry name" value="zf-C2H2_AcuF"/>
</dbReference>
<evidence type="ECO:0000259" key="2">
    <source>
        <dbReference type="Pfam" id="PF26082"/>
    </source>
</evidence>
<evidence type="ECO:0000256" key="1">
    <source>
        <dbReference type="SAM" id="MobiDB-lite"/>
    </source>
</evidence>
<feature type="compositionally biased region" description="Polar residues" evidence="1">
    <location>
        <begin position="396"/>
        <end position="408"/>
    </location>
</feature>
<dbReference type="Pfam" id="PF26082">
    <property type="entry name" value="zf-C2H2_AcuF"/>
    <property type="match status" value="1"/>
</dbReference>
<sequence length="419" mass="47705">MELARSDQAQILDTVSNSGTSQTSYAPSLFRAQDSISIPNPLRECTDAVPFECPHCYLVIAIRNTKEWAHHVFRDLMPYVCLFSVCPTPSKLYKSRRLWYDHICQAHLATNSTQNGFYRPICAIEIKPPLSFQRHVGRHLDELALFVLPRVDSEDVPDASSRAGSMLAMNDDGSSPASLIHGAEFTFEVGWLTRLTRPKRFDDTRADRNFIYTCVALDNRMIADLNSGVSKLGFLGSHTDNYSFLTETPDRVNPQRSNPEEDCNHLSEASYEYMKRSDLPKNGDSFPYTSPREQPENDSKDPQEYDKDTFTGTPKRRNFNRKRETGVFFPEVDDRDEGSLHPQEENMRNNDSRQEDNMPAATSQITSKDPNAARKGILEPPRYRFVEEPNPVGQGLPSSTNTKNNFTRRTLHEYRSATC</sequence>
<keyword evidence="4" id="KW-1185">Reference proteome</keyword>
<dbReference type="PANTHER" id="PTHR35391">
    <property type="entry name" value="C2H2-TYPE DOMAIN-CONTAINING PROTEIN-RELATED"/>
    <property type="match status" value="1"/>
</dbReference>
<reference evidence="3 4" key="1">
    <citation type="submission" date="2019-04" db="EMBL/GenBank/DDBJ databases">
        <title>Fungal friends and foes A comparative genomics study of 23 Aspergillus species from section Flavi.</title>
        <authorList>
            <consortium name="DOE Joint Genome Institute"/>
            <person name="Kjaerbolling I."/>
            <person name="Vesth T.C."/>
            <person name="Frisvad J.C."/>
            <person name="Nybo J.L."/>
            <person name="Theobald S."/>
            <person name="Kildgaard S."/>
            <person name="Petersen T.I."/>
            <person name="Kuo A."/>
            <person name="Sato A."/>
            <person name="Lyhne E.K."/>
            <person name="Kogle M.E."/>
            <person name="Wiebenga A."/>
            <person name="Kun R.S."/>
            <person name="Lubbers R.J."/>
            <person name="Makela M.R."/>
            <person name="Barry K."/>
            <person name="Chovatia M."/>
            <person name="Clum A."/>
            <person name="Daum C."/>
            <person name="Haridas S."/>
            <person name="He G."/>
            <person name="LaButti K."/>
            <person name="Lipzen A."/>
            <person name="Mondo S."/>
            <person name="Pangilinan J."/>
            <person name="Riley R."/>
            <person name="Salamov A."/>
            <person name="Simmons B.A."/>
            <person name="Magnuson J.K."/>
            <person name="Henrissat B."/>
            <person name="Mortensen U.H."/>
            <person name="Larsen T.O."/>
            <person name="De vries R.P."/>
            <person name="Grigoriev I.V."/>
            <person name="Machida M."/>
            <person name="Baker S.E."/>
            <person name="Andersen M.R."/>
        </authorList>
    </citation>
    <scope>NUCLEOTIDE SEQUENCE [LARGE SCALE GENOMIC DNA]</scope>
    <source>
        <strain evidence="3 4">CBS 126849</strain>
    </source>
</reference>
<organism evidence="3 4">
    <name type="scientific">Aspergillus novoparasiticus</name>
    <dbReference type="NCBI Taxonomy" id="986946"/>
    <lineage>
        <taxon>Eukaryota</taxon>
        <taxon>Fungi</taxon>
        <taxon>Dikarya</taxon>
        <taxon>Ascomycota</taxon>
        <taxon>Pezizomycotina</taxon>
        <taxon>Eurotiomycetes</taxon>
        <taxon>Eurotiomycetidae</taxon>
        <taxon>Eurotiales</taxon>
        <taxon>Aspergillaceae</taxon>
        <taxon>Aspergillus</taxon>
        <taxon>Aspergillus subgen. Circumdati</taxon>
    </lineage>
</organism>
<protein>
    <recommendedName>
        <fullName evidence="2">Oxidoreductase acuF-like C2H2 type zinc-finger domain-containing protein</fullName>
    </recommendedName>
</protein>
<evidence type="ECO:0000313" key="3">
    <source>
        <dbReference type="EMBL" id="KAB8220218.1"/>
    </source>
</evidence>
<feature type="compositionally biased region" description="Polar residues" evidence="1">
    <location>
        <begin position="360"/>
        <end position="369"/>
    </location>
</feature>
<gene>
    <name evidence="3" type="ORF">BDV33DRAFT_203722</name>
</gene>
<proteinExistence type="predicted"/>
<feature type="domain" description="Oxidoreductase acuF-like C2H2 type zinc-finger" evidence="2">
    <location>
        <begin position="50"/>
        <end position="76"/>
    </location>
</feature>
<name>A0A5N6ERX2_9EURO</name>
<feature type="compositionally biased region" description="Basic and acidic residues" evidence="1">
    <location>
        <begin position="337"/>
        <end position="356"/>
    </location>
</feature>
<dbReference type="PANTHER" id="PTHR35391:SF7">
    <property type="entry name" value="C2H2-TYPE DOMAIN-CONTAINING PROTEIN"/>
    <property type="match status" value="1"/>
</dbReference>